<dbReference type="EMBL" id="FWXD01000016">
    <property type="protein sequence ID" value="SMC27301.1"/>
    <property type="molecule type" value="Genomic_DNA"/>
</dbReference>
<feature type="domain" description="HNH nuclease" evidence="1">
    <location>
        <begin position="154"/>
        <end position="204"/>
    </location>
</feature>
<organism evidence="2 3">
    <name type="scientific">Andreprevotia lacus DSM 23236</name>
    <dbReference type="NCBI Taxonomy" id="1121001"/>
    <lineage>
        <taxon>Bacteria</taxon>
        <taxon>Pseudomonadati</taxon>
        <taxon>Pseudomonadota</taxon>
        <taxon>Betaproteobacteria</taxon>
        <taxon>Neisseriales</taxon>
        <taxon>Chitinibacteraceae</taxon>
        <taxon>Andreprevotia</taxon>
    </lineage>
</organism>
<gene>
    <name evidence="2" type="ORF">SAMN02745857_02798</name>
</gene>
<evidence type="ECO:0000313" key="2">
    <source>
        <dbReference type="EMBL" id="SMC27301.1"/>
    </source>
</evidence>
<keyword evidence="2" id="KW-0378">Hydrolase</keyword>
<dbReference type="AlphaFoldDB" id="A0A1W1XUT5"/>
<evidence type="ECO:0000313" key="3">
    <source>
        <dbReference type="Proteomes" id="UP000192761"/>
    </source>
</evidence>
<protein>
    <submittedName>
        <fullName evidence="2">Putative restriction endonuclease</fullName>
    </submittedName>
</protein>
<proteinExistence type="predicted"/>
<dbReference type="OrthoDB" id="9811869at2"/>
<dbReference type="Proteomes" id="UP000192761">
    <property type="component" value="Unassembled WGS sequence"/>
</dbReference>
<sequence>MTSKHWTREQVLVALNLYCQLPFGKLHQHNPLIIATAALLGRTPSALAMKLTNLASLDPHITSSGRVGLPGASALDRQVWGQFQAQPEAIAYESQTLVDALAQDHAALAPLSSQSEADAVLPSYYAANTSATVQVRVKQAFFRKAVLSSYEHRCCMTGLADARLLVASHIVPWSKDEQQRLNPANGLCLSALHDKAFDRGLLTVTPDYQIKVSPQLKATPASPLAHDYLLALDGRNITLPHKFAPLQAFLEFHSKAVFLG</sequence>
<accession>A0A1W1XUT5</accession>
<dbReference type="InterPro" id="IPR003615">
    <property type="entry name" value="HNH_nuc"/>
</dbReference>
<dbReference type="GO" id="GO:0004519">
    <property type="term" value="F:endonuclease activity"/>
    <property type="evidence" value="ECO:0007669"/>
    <property type="project" value="UniProtKB-KW"/>
</dbReference>
<keyword evidence="3" id="KW-1185">Reference proteome</keyword>
<keyword evidence="2" id="KW-0255">Endonuclease</keyword>
<keyword evidence="2" id="KW-0540">Nuclease</keyword>
<reference evidence="2 3" key="1">
    <citation type="submission" date="2017-04" db="EMBL/GenBank/DDBJ databases">
        <authorList>
            <person name="Afonso C.L."/>
            <person name="Miller P.J."/>
            <person name="Scott M.A."/>
            <person name="Spackman E."/>
            <person name="Goraichik I."/>
            <person name="Dimitrov K.M."/>
            <person name="Suarez D.L."/>
            <person name="Swayne D.E."/>
        </authorList>
    </citation>
    <scope>NUCLEOTIDE SEQUENCE [LARGE SCALE GENOMIC DNA]</scope>
    <source>
        <strain evidence="2 3">DSM 23236</strain>
    </source>
</reference>
<name>A0A1W1XUT5_9NEIS</name>
<evidence type="ECO:0000259" key="1">
    <source>
        <dbReference type="Pfam" id="PF13391"/>
    </source>
</evidence>
<dbReference type="Pfam" id="PF13391">
    <property type="entry name" value="HNH_2"/>
    <property type="match status" value="1"/>
</dbReference>
<dbReference type="STRING" id="1121001.SAMN02745857_02798"/>
<dbReference type="RefSeq" id="WP_139798850.1">
    <property type="nucleotide sequence ID" value="NZ_FWXD01000016.1"/>
</dbReference>